<comment type="caution">
    <text evidence="3">The sequence shown here is derived from an EMBL/GenBank/DDBJ whole genome shotgun (WGS) entry which is preliminary data.</text>
</comment>
<organism evidence="3 4">
    <name type="scientific">Ruicaihuangia caeni</name>
    <dbReference type="NCBI Taxonomy" id="3042517"/>
    <lineage>
        <taxon>Bacteria</taxon>
        <taxon>Bacillati</taxon>
        <taxon>Actinomycetota</taxon>
        <taxon>Actinomycetes</taxon>
        <taxon>Micrococcales</taxon>
        <taxon>Microbacteriaceae</taxon>
        <taxon>Ruicaihuangia</taxon>
    </lineage>
</organism>
<dbReference type="Proteomes" id="UP001321506">
    <property type="component" value="Unassembled WGS sequence"/>
</dbReference>
<dbReference type="Pfam" id="PF13548">
    <property type="entry name" value="DUF4126"/>
    <property type="match status" value="1"/>
</dbReference>
<dbReference type="InterPro" id="IPR025196">
    <property type="entry name" value="DUF4126"/>
</dbReference>
<reference evidence="3 4" key="1">
    <citation type="submission" date="2023-04" db="EMBL/GenBank/DDBJ databases">
        <title>Klugiella caeni sp. nov. isolated from the sludge of biochemical tank.</title>
        <authorList>
            <person name="Geng K."/>
        </authorList>
    </citation>
    <scope>NUCLEOTIDE SEQUENCE [LARGE SCALE GENOMIC DNA]</scope>
    <source>
        <strain evidence="3 4">YN-L-19</strain>
    </source>
</reference>
<dbReference type="RefSeq" id="WP_281487881.1">
    <property type="nucleotide sequence ID" value="NZ_CP159582.1"/>
</dbReference>
<keyword evidence="1" id="KW-0472">Membrane</keyword>
<evidence type="ECO:0000259" key="2">
    <source>
        <dbReference type="Pfam" id="PF13548"/>
    </source>
</evidence>
<feature type="transmembrane region" description="Helical" evidence="1">
    <location>
        <begin position="45"/>
        <end position="68"/>
    </location>
</feature>
<name>A0AAW6T2T6_9MICO</name>
<evidence type="ECO:0000313" key="3">
    <source>
        <dbReference type="EMBL" id="MDI2098121.1"/>
    </source>
</evidence>
<accession>A0AAW6T2T6</accession>
<proteinExistence type="predicted"/>
<sequence>MRGGRVLEILTGAGLAIAAGMNAYVPLLALGVADRFIGAVDLPAAWQWLSNEWVLGVLGLLLVVEIVADKIPLVDSVNDWLQTIIRPTSGGIVFGSGVASETVAVTDPAEFFSSDRWVPIAIGAGLALTVHVVKALARPALNTLTAGAAAPVMSTLEDIGSVLLTLAAIVLPILVIAGVVFVVVAGLFVVRRVRRTRRPTPV</sequence>
<keyword evidence="4" id="KW-1185">Reference proteome</keyword>
<keyword evidence="1" id="KW-0812">Transmembrane</keyword>
<protein>
    <submittedName>
        <fullName evidence="3">DUF4126 domain-containing protein</fullName>
    </submittedName>
</protein>
<evidence type="ECO:0000256" key="1">
    <source>
        <dbReference type="SAM" id="Phobius"/>
    </source>
</evidence>
<feature type="transmembrane region" description="Helical" evidence="1">
    <location>
        <begin position="12"/>
        <end position="33"/>
    </location>
</feature>
<keyword evidence="1" id="KW-1133">Transmembrane helix</keyword>
<evidence type="ECO:0000313" key="4">
    <source>
        <dbReference type="Proteomes" id="UP001321506"/>
    </source>
</evidence>
<dbReference type="EMBL" id="JASATX010000001">
    <property type="protein sequence ID" value="MDI2098121.1"/>
    <property type="molecule type" value="Genomic_DNA"/>
</dbReference>
<feature type="domain" description="DUF4126" evidence="2">
    <location>
        <begin position="9"/>
        <end position="192"/>
    </location>
</feature>
<gene>
    <name evidence="3" type="ORF">QF206_03970</name>
</gene>
<dbReference type="AlphaFoldDB" id="A0AAW6T2T6"/>
<feature type="transmembrane region" description="Helical" evidence="1">
    <location>
        <begin position="162"/>
        <end position="190"/>
    </location>
</feature>